<evidence type="ECO:0000313" key="4">
    <source>
        <dbReference type="EMBL" id="ABP55470.1"/>
    </source>
</evidence>
<protein>
    <submittedName>
        <fullName evidence="4">Thioesterase superfamily</fullName>
    </submittedName>
</protein>
<feature type="binding site" evidence="2">
    <location>
        <position position="85"/>
    </location>
    <ligand>
        <name>CoA</name>
        <dbReference type="ChEBI" id="CHEBI:57287"/>
    </ligand>
</feature>
<dbReference type="InterPro" id="IPR054485">
    <property type="entry name" value="FlK-like_dom"/>
</dbReference>
<accession>A4X9A9</accession>
<dbReference type="STRING" id="369723.Strop_3033"/>
<proteinExistence type="predicted"/>
<name>A4X9A9_SALTO</name>
<dbReference type="Proteomes" id="UP000000235">
    <property type="component" value="Chromosome"/>
</dbReference>
<dbReference type="Pfam" id="PF22636">
    <property type="entry name" value="FlK"/>
    <property type="match status" value="1"/>
</dbReference>
<keyword evidence="5" id="KW-1185">Reference proteome</keyword>
<reference evidence="5" key="1">
    <citation type="journal article" date="2007" name="Proc. Natl. Acad. Sci. U.S.A.">
        <title>Genome sequencing reveals complex secondary metabolome in the marine actinomycete Salinispora tropica.</title>
        <authorList>
            <person name="Udwary D.W."/>
            <person name="Zeigler L."/>
            <person name="Asolkar R.N."/>
            <person name="Singan V."/>
            <person name="Lapidus A."/>
            <person name="Fenical W."/>
            <person name="Jensen P.R."/>
            <person name="Moore B.S."/>
        </authorList>
    </citation>
    <scope>NUCLEOTIDE SEQUENCE [LARGE SCALE GENOMIC DNA]</scope>
    <source>
        <strain evidence="5">ATCC BAA-916 / DSM 44818 / CNB-440</strain>
    </source>
</reference>
<dbReference type="PANTHER" id="PTHR36934">
    <property type="entry name" value="BLR0278 PROTEIN"/>
    <property type="match status" value="1"/>
</dbReference>
<feature type="active site" evidence="1">
    <location>
        <position position="58"/>
    </location>
</feature>
<dbReference type="SUPFAM" id="SSF54637">
    <property type="entry name" value="Thioesterase/thiol ester dehydrase-isomerase"/>
    <property type="match status" value="1"/>
</dbReference>
<organism evidence="4 5">
    <name type="scientific">Salinispora tropica (strain ATCC BAA-916 / DSM 44818 / JCM 13857 / NBRC 105044 / CNB-440)</name>
    <dbReference type="NCBI Taxonomy" id="369723"/>
    <lineage>
        <taxon>Bacteria</taxon>
        <taxon>Bacillati</taxon>
        <taxon>Actinomycetota</taxon>
        <taxon>Actinomycetes</taxon>
        <taxon>Micromonosporales</taxon>
        <taxon>Micromonosporaceae</taxon>
        <taxon>Salinispora</taxon>
    </lineage>
</organism>
<dbReference type="AlphaFoldDB" id="A4X9A9"/>
<dbReference type="InterPro" id="IPR029069">
    <property type="entry name" value="HotDog_dom_sf"/>
</dbReference>
<sequence>MDVPGGSAQAWPTRCPTPRLVTMQEPFSPGSTARVELVVTVADTAQAIGSGDVPVLGTPRILALAEAATVAAIARQLPSGATTVGVRVELDHQAATPVGRTVVARARLAEVDGRRLLFAVSVTEDGSTVAEGRVERLLVDRQRFIERAGRSS</sequence>
<dbReference type="InterPro" id="IPR025540">
    <property type="entry name" value="FlK"/>
</dbReference>
<feature type="binding site" evidence="2">
    <location>
        <position position="85"/>
    </location>
    <ligand>
        <name>substrate</name>
    </ligand>
</feature>
<feature type="binding site" evidence="2">
    <location>
        <position position="136"/>
    </location>
    <ligand>
        <name>substrate</name>
    </ligand>
</feature>
<evidence type="ECO:0000256" key="2">
    <source>
        <dbReference type="PIRSR" id="PIRSR014972-2"/>
    </source>
</evidence>
<evidence type="ECO:0000259" key="3">
    <source>
        <dbReference type="Pfam" id="PF22636"/>
    </source>
</evidence>
<dbReference type="PANTHER" id="PTHR36934:SF1">
    <property type="entry name" value="THIOESTERASE DOMAIN-CONTAINING PROTEIN"/>
    <property type="match status" value="1"/>
</dbReference>
<feature type="active site" evidence="1">
    <location>
        <position position="66"/>
    </location>
</feature>
<dbReference type="Gene3D" id="3.10.129.10">
    <property type="entry name" value="Hotdog Thioesterase"/>
    <property type="match status" value="1"/>
</dbReference>
<dbReference type="EMBL" id="CP000667">
    <property type="protein sequence ID" value="ABP55470.1"/>
    <property type="molecule type" value="Genomic_DNA"/>
</dbReference>
<feature type="domain" description="Fluoroacetyl-CoA-specific thioesterase-like" evidence="3">
    <location>
        <begin position="39"/>
        <end position="141"/>
    </location>
</feature>
<feature type="active site" evidence="1">
    <location>
        <position position="92"/>
    </location>
</feature>
<dbReference type="HOGENOM" id="CLU_119426_3_0_11"/>
<dbReference type="KEGG" id="stp:Strop_3033"/>
<evidence type="ECO:0000256" key="1">
    <source>
        <dbReference type="PIRSR" id="PIRSR014972-1"/>
    </source>
</evidence>
<gene>
    <name evidence="4" type="ordered locus">Strop_3033</name>
</gene>
<dbReference type="PIRSF" id="PIRSF014972">
    <property type="entry name" value="FlK"/>
    <property type="match status" value="1"/>
</dbReference>
<evidence type="ECO:0000313" key="5">
    <source>
        <dbReference type="Proteomes" id="UP000000235"/>
    </source>
</evidence>
<dbReference type="eggNOG" id="COG5496">
    <property type="taxonomic scope" value="Bacteria"/>
</dbReference>